<evidence type="ECO:0000313" key="13">
    <source>
        <dbReference type="EMBL" id="MBC2596399.1"/>
    </source>
</evidence>
<dbReference type="Proteomes" id="UP000546464">
    <property type="component" value="Unassembled WGS sequence"/>
</dbReference>
<comment type="pathway">
    <text evidence="1 9">Isoprenoid biosynthesis; isopentenyl diphosphate biosynthesis via DXP pathway; isopentenyl diphosphate from 1-deoxy-D-xylulose 5-phosphate: step 1/6.</text>
</comment>
<dbReference type="GO" id="GO:0051484">
    <property type="term" value="P:isopentenyl diphosphate biosynthetic process, methylerythritol 4-phosphate pathway involved in terpenoid biosynthetic process"/>
    <property type="evidence" value="ECO:0007669"/>
    <property type="project" value="TreeGrafter"/>
</dbReference>
<feature type="binding site" evidence="9">
    <location>
        <position position="14"/>
    </location>
    <ligand>
        <name>NADPH</name>
        <dbReference type="ChEBI" id="CHEBI:57783"/>
    </ligand>
</feature>
<feature type="binding site" evidence="9">
    <location>
        <position position="128"/>
    </location>
    <ligand>
        <name>NADPH</name>
        <dbReference type="ChEBI" id="CHEBI:57783"/>
    </ligand>
</feature>
<dbReference type="InterPro" id="IPR013644">
    <property type="entry name" value="DXP_reductoisomerase_C"/>
</dbReference>
<dbReference type="EC" id="1.1.1.267" evidence="9"/>
<feature type="binding site" evidence="9">
    <location>
        <position position="15"/>
    </location>
    <ligand>
        <name>NADPH</name>
        <dbReference type="ChEBI" id="CHEBI:57783"/>
    </ligand>
</feature>
<feature type="binding site" evidence="9">
    <location>
        <position position="214"/>
    </location>
    <ligand>
        <name>1-deoxy-D-xylulose 5-phosphate</name>
        <dbReference type="ChEBI" id="CHEBI:57792"/>
    </ligand>
</feature>
<dbReference type="InterPro" id="IPR026877">
    <property type="entry name" value="DXPR_C"/>
</dbReference>
<feature type="binding site" evidence="9">
    <location>
        <position position="16"/>
    </location>
    <ligand>
        <name>NADPH</name>
        <dbReference type="ChEBI" id="CHEBI:57783"/>
    </ligand>
</feature>
<dbReference type="Pfam" id="PF13288">
    <property type="entry name" value="DXPR_C"/>
    <property type="match status" value="1"/>
</dbReference>
<feature type="binding site" evidence="9">
    <location>
        <position position="13"/>
    </location>
    <ligand>
        <name>NADPH</name>
        <dbReference type="ChEBI" id="CHEBI:57783"/>
    </ligand>
</feature>
<evidence type="ECO:0000259" key="10">
    <source>
        <dbReference type="Pfam" id="PF02670"/>
    </source>
</evidence>
<keyword evidence="14" id="KW-1185">Reference proteome</keyword>
<comment type="caution">
    <text evidence="13">The sequence shown here is derived from an EMBL/GenBank/DDBJ whole genome shotgun (WGS) entry which is preliminary data.</text>
</comment>
<dbReference type="Pfam" id="PF02670">
    <property type="entry name" value="DXP_reductoisom"/>
    <property type="match status" value="1"/>
</dbReference>
<accession>A0A842HJ42</accession>
<dbReference type="Gene3D" id="1.10.1740.10">
    <property type="match status" value="1"/>
</dbReference>
<evidence type="ECO:0000256" key="1">
    <source>
        <dbReference type="ARBA" id="ARBA00005094"/>
    </source>
</evidence>
<comment type="catalytic activity">
    <reaction evidence="8">
        <text>2-C-methyl-D-erythritol 4-phosphate + NADP(+) = 1-deoxy-D-xylulose 5-phosphate + NADPH + H(+)</text>
        <dbReference type="Rhea" id="RHEA:13717"/>
        <dbReference type="ChEBI" id="CHEBI:15378"/>
        <dbReference type="ChEBI" id="CHEBI:57783"/>
        <dbReference type="ChEBI" id="CHEBI:57792"/>
        <dbReference type="ChEBI" id="CHEBI:58262"/>
        <dbReference type="ChEBI" id="CHEBI:58349"/>
        <dbReference type="EC" id="1.1.1.267"/>
    </reaction>
    <physiologicalReaction direction="right-to-left" evidence="8">
        <dbReference type="Rhea" id="RHEA:13719"/>
    </physiologicalReaction>
</comment>
<protein>
    <recommendedName>
        <fullName evidence="9">1-deoxy-D-xylulose 5-phosphate reductoisomerase</fullName>
        <shortName evidence="9">DXP reductoisomerase</shortName>
        <ecNumber evidence="9">1.1.1.267</ecNumber>
    </recommendedName>
    <alternativeName>
        <fullName evidence="9">1-deoxyxylulose-5-phosphate reductoisomerase</fullName>
    </alternativeName>
    <alternativeName>
        <fullName evidence="9">2-C-methyl-D-erythritol 4-phosphate synthase</fullName>
    </alternativeName>
</protein>
<evidence type="ECO:0000259" key="12">
    <source>
        <dbReference type="Pfam" id="PF13288"/>
    </source>
</evidence>
<keyword evidence="3 9" id="KW-0479">Metal-binding</keyword>
<dbReference type="PANTHER" id="PTHR30525:SF0">
    <property type="entry name" value="1-DEOXY-D-XYLULOSE 5-PHOSPHATE REDUCTOISOMERASE, CHLOROPLASTIC"/>
    <property type="match status" value="1"/>
</dbReference>
<feature type="binding site" evidence="9">
    <location>
        <position position="223"/>
    </location>
    <ligand>
        <name>1-deoxy-D-xylulose 5-phosphate</name>
        <dbReference type="ChEBI" id="CHEBI:57792"/>
    </ligand>
</feature>
<dbReference type="InterPro" id="IPR003821">
    <property type="entry name" value="DXP_reductoisomerase"/>
</dbReference>
<sequence>MSSPKKIVLLGATGSIGENTLRVVAKHPDKLELLAIAGRRRWRDLARIAREFNVPHVAIYDEAVCAEARASGEFPAGTKLYCGLEGLIAVSVLGEAQLVVPAIVGTLSLKPTLAALEKGKDIALASKEILVLAGKFVMETASRSGSRMLPLDSEHNAIFQCLQGERKVDVDRLILTASGGPFRDFSREQMATVTKEMALKHPNWDMGPKITIDSSTMANKGLELIEARWLFDLPADRIDVTIHPQSIVHSMVQYVDGSILAQLCPPVMTFAIQHTLLYPERAAGVDATLDFSQLLNLEFRPPDEVQFPCLRLAREAALAGGIATGAFNAANEIAVEAFVADRIGYLDIPRVIERTLESISNHDPDNLDDLLAADAEARRIAGEKVAAGLTPITK</sequence>
<evidence type="ECO:0000256" key="7">
    <source>
        <dbReference type="ARBA" id="ARBA00023229"/>
    </source>
</evidence>
<dbReference type="UniPathway" id="UPA00056">
    <property type="reaction ID" value="UER00092"/>
</dbReference>
<keyword evidence="9" id="KW-0460">Magnesium</keyword>
<feature type="domain" description="DXP reductoisomerase C-terminal" evidence="12">
    <location>
        <begin position="263"/>
        <end position="379"/>
    </location>
</feature>
<keyword evidence="7 9" id="KW-0414">Isoprene biosynthesis</keyword>
<gene>
    <name evidence="9" type="primary">dxr</name>
    <name evidence="13" type="ORF">H5P28_19190</name>
</gene>
<dbReference type="SUPFAM" id="SSF69055">
    <property type="entry name" value="1-deoxy-D-xylulose-5-phosphate reductoisomerase, C-terminal domain"/>
    <property type="match status" value="1"/>
</dbReference>
<feature type="binding site" evidence="9">
    <location>
        <position position="207"/>
    </location>
    <ligand>
        <name>NADPH</name>
        <dbReference type="ChEBI" id="CHEBI:57783"/>
    </ligand>
</feature>
<dbReference type="InterPro" id="IPR013512">
    <property type="entry name" value="DXP_reductoisomerase_N"/>
</dbReference>
<dbReference type="GO" id="GO:0070402">
    <property type="term" value="F:NADPH binding"/>
    <property type="evidence" value="ECO:0007669"/>
    <property type="project" value="InterPro"/>
</dbReference>
<dbReference type="Pfam" id="PF08436">
    <property type="entry name" value="DXP_redisom_C"/>
    <property type="match status" value="1"/>
</dbReference>
<feature type="binding site" evidence="9">
    <location>
        <position position="127"/>
    </location>
    <ligand>
        <name>1-deoxy-D-xylulose 5-phosphate</name>
        <dbReference type="ChEBI" id="CHEBI:57792"/>
    </ligand>
</feature>
<feature type="binding site" evidence="9">
    <location>
        <position position="154"/>
    </location>
    <ligand>
        <name>Mn(2+)</name>
        <dbReference type="ChEBI" id="CHEBI:29035"/>
    </ligand>
</feature>
<dbReference type="InterPro" id="IPR036169">
    <property type="entry name" value="DXPR_C_sf"/>
</dbReference>
<feature type="binding site" evidence="9">
    <location>
        <position position="153"/>
    </location>
    <ligand>
        <name>1-deoxy-D-xylulose 5-phosphate</name>
        <dbReference type="ChEBI" id="CHEBI:57792"/>
    </ligand>
</feature>
<dbReference type="SUPFAM" id="SSF55347">
    <property type="entry name" value="Glyceraldehyde-3-phosphate dehydrogenase-like, C-terminal domain"/>
    <property type="match status" value="1"/>
</dbReference>
<dbReference type="EMBL" id="JACHVB010000064">
    <property type="protein sequence ID" value="MBC2596399.1"/>
    <property type="molecule type" value="Genomic_DNA"/>
</dbReference>
<evidence type="ECO:0000256" key="6">
    <source>
        <dbReference type="ARBA" id="ARBA00023211"/>
    </source>
</evidence>
<evidence type="ECO:0000256" key="4">
    <source>
        <dbReference type="ARBA" id="ARBA00022857"/>
    </source>
</evidence>
<evidence type="ECO:0000313" key="14">
    <source>
        <dbReference type="Proteomes" id="UP000546464"/>
    </source>
</evidence>
<dbReference type="NCBIfam" id="TIGR00243">
    <property type="entry name" value="Dxr"/>
    <property type="match status" value="1"/>
</dbReference>
<feature type="binding site" evidence="9">
    <location>
        <position position="178"/>
    </location>
    <ligand>
        <name>1-deoxy-D-xylulose 5-phosphate</name>
        <dbReference type="ChEBI" id="CHEBI:57792"/>
    </ligand>
</feature>
<dbReference type="InterPro" id="IPR036291">
    <property type="entry name" value="NAD(P)-bd_dom_sf"/>
</dbReference>
<dbReference type="PIRSF" id="PIRSF006205">
    <property type="entry name" value="Dxp_reductismrs"/>
    <property type="match status" value="1"/>
</dbReference>
<comment type="caution">
    <text evidence="9">Lacks conserved residue(s) required for the propagation of feature annotation.</text>
</comment>
<dbReference type="GO" id="GO:0016853">
    <property type="term" value="F:isomerase activity"/>
    <property type="evidence" value="ECO:0007669"/>
    <property type="project" value="UniProtKB-KW"/>
</dbReference>
<dbReference type="AlphaFoldDB" id="A0A842HJ42"/>
<evidence type="ECO:0000259" key="11">
    <source>
        <dbReference type="Pfam" id="PF08436"/>
    </source>
</evidence>
<reference evidence="13 14" key="1">
    <citation type="submission" date="2020-07" db="EMBL/GenBank/DDBJ databases">
        <authorList>
            <person name="Feng X."/>
        </authorList>
    </citation>
    <scope>NUCLEOTIDE SEQUENCE [LARGE SCALE GENOMIC DNA]</scope>
    <source>
        <strain evidence="13 14">JCM31066</strain>
    </source>
</reference>
<keyword evidence="6 9" id="KW-0464">Manganese</keyword>
<dbReference type="FunFam" id="3.40.50.720:FF:000045">
    <property type="entry name" value="1-deoxy-D-xylulose 5-phosphate reductoisomerase"/>
    <property type="match status" value="1"/>
</dbReference>
<dbReference type="RefSeq" id="WP_185677307.1">
    <property type="nucleotide sequence ID" value="NZ_JACHVB010000064.1"/>
</dbReference>
<feature type="binding site" evidence="9">
    <location>
        <position position="154"/>
    </location>
    <ligand>
        <name>1-deoxy-D-xylulose 5-phosphate</name>
        <dbReference type="ChEBI" id="CHEBI:57792"/>
    </ligand>
</feature>
<keyword evidence="4 9" id="KW-0521">NADP</keyword>
<organism evidence="13 14">
    <name type="scientific">Ruficoccus amylovorans</name>
    <dbReference type="NCBI Taxonomy" id="1804625"/>
    <lineage>
        <taxon>Bacteria</taxon>
        <taxon>Pseudomonadati</taxon>
        <taxon>Verrucomicrobiota</taxon>
        <taxon>Opitutia</taxon>
        <taxon>Puniceicoccales</taxon>
        <taxon>Cerasicoccaceae</taxon>
        <taxon>Ruficoccus</taxon>
    </lineage>
</organism>
<feature type="binding site" evidence="9">
    <location>
        <position position="219"/>
    </location>
    <ligand>
        <name>1-deoxy-D-xylulose 5-phosphate</name>
        <dbReference type="ChEBI" id="CHEBI:57792"/>
    </ligand>
</feature>
<feature type="binding site" evidence="9">
    <location>
        <position position="152"/>
    </location>
    <ligand>
        <name>Mn(2+)</name>
        <dbReference type="ChEBI" id="CHEBI:29035"/>
    </ligand>
</feature>
<proteinExistence type="inferred from homology"/>
<evidence type="ECO:0000256" key="9">
    <source>
        <dbReference type="HAMAP-Rule" id="MF_00183"/>
    </source>
</evidence>
<feature type="binding site" evidence="9">
    <location>
        <position position="220"/>
    </location>
    <ligand>
        <name>1-deoxy-D-xylulose 5-phosphate</name>
        <dbReference type="ChEBI" id="CHEBI:57792"/>
    </ligand>
</feature>
<comment type="function">
    <text evidence="9">Catalyzes the NADPH-dependent rearrangement and reduction of 1-deoxy-D-xylulose-5-phosphate (DXP) to 2-C-methyl-D-erythritol 4-phosphate (MEP).</text>
</comment>
<dbReference type="PANTHER" id="PTHR30525">
    <property type="entry name" value="1-DEOXY-D-XYLULOSE 5-PHOSPHATE REDUCTOISOMERASE"/>
    <property type="match status" value="1"/>
</dbReference>
<feature type="binding site" evidence="9">
    <location>
        <position position="40"/>
    </location>
    <ligand>
        <name>NADPH</name>
        <dbReference type="ChEBI" id="CHEBI:57783"/>
    </ligand>
</feature>
<feature type="binding site" evidence="9">
    <location>
        <position position="223"/>
    </location>
    <ligand>
        <name>Mn(2+)</name>
        <dbReference type="ChEBI" id="CHEBI:29035"/>
    </ligand>
</feature>
<dbReference type="SUPFAM" id="SSF51735">
    <property type="entry name" value="NAD(P)-binding Rossmann-fold domains"/>
    <property type="match status" value="1"/>
</dbReference>
<name>A0A842HJ42_9BACT</name>
<dbReference type="GO" id="GO:0030604">
    <property type="term" value="F:1-deoxy-D-xylulose-5-phosphate reductoisomerase activity"/>
    <property type="evidence" value="ECO:0007669"/>
    <property type="project" value="UniProtKB-UniRule"/>
</dbReference>
<feature type="domain" description="1-deoxy-D-xylulose 5-phosphate reductoisomerase C-terminal" evidence="11">
    <location>
        <begin position="148"/>
        <end position="231"/>
    </location>
</feature>
<evidence type="ECO:0000256" key="8">
    <source>
        <dbReference type="ARBA" id="ARBA00048543"/>
    </source>
</evidence>
<dbReference type="HAMAP" id="MF_00183">
    <property type="entry name" value="DXP_reductoisom"/>
    <property type="match status" value="1"/>
</dbReference>
<comment type="similarity">
    <text evidence="2 9">Belongs to the DXR family.</text>
</comment>
<evidence type="ECO:0000256" key="5">
    <source>
        <dbReference type="ARBA" id="ARBA00023002"/>
    </source>
</evidence>
<evidence type="ECO:0000256" key="3">
    <source>
        <dbReference type="ARBA" id="ARBA00022723"/>
    </source>
</evidence>
<keyword evidence="13" id="KW-0413">Isomerase</keyword>
<feature type="binding site" evidence="9">
    <location>
        <position position="201"/>
    </location>
    <ligand>
        <name>1-deoxy-D-xylulose 5-phosphate</name>
        <dbReference type="ChEBI" id="CHEBI:57792"/>
    </ligand>
</feature>
<evidence type="ECO:0000256" key="2">
    <source>
        <dbReference type="ARBA" id="ARBA00006825"/>
    </source>
</evidence>
<dbReference type="Gene3D" id="3.40.50.720">
    <property type="entry name" value="NAD(P)-binding Rossmann-like Domain"/>
    <property type="match status" value="1"/>
</dbReference>
<keyword evidence="5 9" id="KW-0560">Oxidoreductase</keyword>
<feature type="domain" description="1-deoxy-D-xylulose 5-phosphate reductoisomerase N-terminal" evidence="10">
    <location>
        <begin position="7"/>
        <end position="134"/>
    </location>
</feature>
<comment type="cofactor">
    <cofactor evidence="9">
        <name>Mg(2+)</name>
        <dbReference type="ChEBI" id="CHEBI:18420"/>
    </cofactor>
    <cofactor evidence="9">
        <name>Mn(2+)</name>
        <dbReference type="ChEBI" id="CHEBI:29035"/>
    </cofactor>
</comment>
<dbReference type="GO" id="GO:0030145">
    <property type="term" value="F:manganese ion binding"/>
    <property type="evidence" value="ECO:0007669"/>
    <property type="project" value="TreeGrafter"/>
</dbReference>